<evidence type="ECO:0000313" key="7">
    <source>
        <dbReference type="EnsemblPlants" id="TraesCS7B02G497700.1.cds1"/>
    </source>
</evidence>
<dbReference type="AlphaFoldDB" id="A0A3B6SR71"/>
<feature type="transmembrane region" description="Helical" evidence="6">
    <location>
        <begin position="78"/>
        <end position="97"/>
    </location>
</feature>
<protein>
    <submittedName>
        <fullName evidence="7">Uncharacterized protein</fullName>
    </submittedName>
</protein>
<reference evidence="7" key="1">
    <citation type="submission" date="2018-08" db="EMBL/GenBank/DDBJ databases">
        <authorList>
            <person name="Rossello M."/>
        </authorList>
    </citation>
    <scope>NUCLEOTIDE SEQUENCE [LARGE SCALE GENOMIC DNA]</scope>
    <source>
        <strain evidence="7">cv. Chinese Spring</strain>
    </source>
</reference>
<dbReference type="InterPro" id="IPR007770">
    <property type="entry name" value="DMP"/>
</dbReference>
<comment type="subcellular location">
    <subcellularLocation>
        <location evidence="1">Membrane</location>
        <topology evidence="1">Multi-pass membrane protein</topology>
    </subcellularLocation>
</comment>
<dbReference type="GO" id="GO:0010256">
    <property type="term" value="P:endomembrane system organization"/>
    <property type="evidence" value="ECO:0000318"/>
    <property type="project" value="GO_Central"/>
</dbReference>
<comment type="similarity">
    <text evidence="2">Belongs to the plant DMP1 protein family.</text>
</comment>
<dbReference type="OrthoDB" id="657601at2759"/>
<sequence length="213" mass="23732">MATISHEIPRVYDVEAGHVNPQEIKAMTPAMPTTAVADKPIVALSANLAQLLPSGTVMVYQMLASSFSNKGKCYNTNWYITVALLVVLALCSVFFIWTDCVVHNGKLYYGLAIYGRLNVFNLSKKEQLVLFADIMPELSRRGLRRLDFFHAFLVVLVFLAMAFTDVEIQNCFFPDAGNEIQQLLKNLPLGITVFASLVFSIFPTRRKFIGTAA</sequence>
<reference evidence="7" key="2">
    <citation type="submission" date="2018-10" db="UniProtKB">
        <authorList>
            <consortium name="EnsemblPlants"/>
        </authorList>
    </citation>
    <scope>IDENTIFICATION</scope>
</reference>
<feature type="transmembrane region" description="Helical" evidence="6">
    <location>
        <begin position="183"/>
        <end position="202"/>
    </location>
</feature>
<accession>A0A3B6SR71</accession>
<proteinExistence type="inferred from homology"/>
<dbReference type="GO" id="GO:0016020">
    <property type="term" value="C:membrane"/>
    <property type="evidence" value="ECO:0007669"/>
    <property type="project" value="UniProtKB-SubCell"/>
</dbReference>
<keyword evidence="4 6" id="KW-1133">Transmembrane helix</keyword>
<feature type="transmembrane region" description="Helical" evidence="6">
    <location>
        <begin position="146"/>
        <end position="163"/>
    </location>
</feature>
<keyword evidence="5 6" id="KW-0472">Membrane</keyword>
<dbReference type="Proteomes" id="UP000019116">
    <property type="component" value="Chromosome 7B"/>
</dbReference>
<organism evidence="7">
    <name type="scientific">Triticum aestivum</name>
    <name type="common">Wheat</name>
    <dbReference type="NCBI Taxonomy" id="4565"/>
    <lineage>
        <taxon>Eukaryota</taxon>
        <taxon>Viridiplantae</taxon>
        <taxon>Streptophyta</taxon>
        <taxon>Embryophyta</taxon>
        <taxon>Tracheophyta</taxon>
        <taxon>Spermatophyta</taxon>
        <taxon>Magnoliopsida</taxon>
        <taxon>Liliopsida</taxon>
        <taxon>Poales</taxon>
        <taxon>Poaceae</taxon>
        <taxon>BOP clade</taxon>
        <taxon>Pooideae</taxon>
        <taxon>Triticodae</taxon>
        <taxon>Triticeae</taxon>
        <taxon>Triticinae</taxon>
        <taxon>Triticum</taxon>
    </lineage>
</organism>
<evidence type="ECO:0000256" key="1">
    <source>
        <dbReference type="ARBA" id="ARBA00004141"/>
    </source>
</evidence>
<dbReference type="Gramene" id="TraesCS7B03G1320700.1">
    <property type="protein sequence ID" value="TraesCS7B03G1320700.1.CDS1"/>
    <property type="gene ID" value="TraesCS7B03G1320700"/>
</dbReference>
<dbReference type="Gramene" id="TraesARI7B03G04020060.1">
    <property type="protein sequence ID" value="TraesARI7B03G04020060.1.CDS1"/>
    <property type="gene ID" value="TraesARI7B03G04020060"/>
</dbReference>
<name>A0A3B6SR71_WHEAT</name>
<keyword evidence="8" id="KW-1185">Reference proteome</keyword>
<evidence type="ECO:0000256" key="3">
    <source>
        <dbReference type="ARBA" id="ARBA00022692"/>
    </source>
</evidence>
<evidence type="ECO:0000313" key="8">
    <source>
        <dbReference type="Proteomes" id="UP000019116"/>
    </source>
</evidence>
<evidence type="ECO:0000256" key="2">
    <source>
        <dbReference type="ARBA" id="ARBA00008707"/>
    </source>
</evidence>
<evidence type="ECO:0000256" key="5">
    <source>
        <dbReference type="ARBA" id="ARBA00023136"/>
    </source>
</evidence>
<dbReference type="Gramene" id="TraesCS7B02G497700.1">
    <property type="protein sequence ID" value="TraesCS7B02G497700.1.cds1"/>
    <property type="gene ID" value="TraesCS7B02G497700"/>
</dbReference>
<evidence type="ECO:0000256" key="4">
    <source>
        <dbReference type="ARBA" id="ARBA00022989"/>
    </source>
</evidence>
<dbReference type="EnsemblPlants" id="TraesCS7B02G497700.1">
    <property type="protein sequence ID" value="TraesCS7B02G497700.1.cds1"/>
    <property type="gene ID" value="TraesCS7B02G497700"/>
</dbReference>
<dbReference type="Pfam" id="PF05078">
    <property type="entry name" value="DUF679"/>
    <property type="match status" value="1"/>
</dbReference>
<keyword evidence="3 6" id="KW-0812">Transmembrane</keyword>
<dbReference type="GO" id="GO:0005737">
    <property type="term" value="C:cytoplasm"/>
    <property type="evidence" value="ECO:0007669"/>
    <property type="project" value="UniProtKB-ARBA"/>
</dbReference>
<dbReference type="PANTHER" id="PTHR31621">
    <property type="entry name" value="PROTEIN DMP3"/>
    <property type="match status" value="1"/>
</dbReference>
<dbReference type="PANTHER" id="PTHR31621:SF31">
    <property type="match status" value="1"/>
</dbReference>
<evidence type="ECO:0000256" key="6">
    <source>
        <dbReference type="SAM" id="Phobius"/>
    </source>
</evidence>